<dbReference type="RefSeq" id="WP_340347166.1">
    <property type="nucleotide sequence ID" value="NZ_JBBKZT010000023.1"/>
</dbReference>
<dbReference type="PROSITE" id="PS00188">
    <property type="entry name" value="BIOTIN"/>
    <property type="match status" value="1"/>
</dbReference>
<comment type="pathway">
    <text evidence="1">Metabolic intermediate metabolism; propanoyl-CoA degradation; succinyl-CoA from propanoyl-CoA: step 1/3.</text>
</comment>
<dbReference type="InterPro" id="IPR050709">
    <property type="entry name" value="Biotin_Carboxyl_Carrier/Decarb"/>
</dbReference>
<dbReference type="InterPro" id="IPR041265">
    <property type="entry name" value="PCC_BT"/>
</dbReference>
<feature type="domain" description="Lipoyl-binding" evidence="8">
    <location>
        <begin position="150"/>
        <end position="225"/>
    </location>
</feature>
<dbReference type="PROSITE" id="PS50968">
    <property type="entry name" value="BIOTINYL_LIPOYL"/>
    <property type="match status" value="1"/>
</dbReference>
<dbReference type="PANTHER" id="PTHR45266">
    <property type="entry name" value="OXALOACETATE DECARBOXYLASE ALPHA CHAIN"/>
    <property type="match status" value="1"/>
</dbReference>
<keyword evidence="4" id="KW-0443">Lipid metabolism</keyword>
<evidence type="ECO:0000313" key="10">
    <source>
        <dbReference type="Proteomes" id="UP001385892"/>
    </source>
</evidence>
<dbReference type="EMBL" id="JBBKZT010000023">
    <property type="protein sequence ID" value="MEJ8851520.1"/>
    <property type="molecule type" value="Genomic_DNA"/>
</dbReference>
<evidence type="ECO:0000313" key="9">
    <source>
        <dbReference type="EMBL" id="MEJ8851520.1"/>
    </source>
</evidence>
<gene>
    <name evidence="9" type="ORF">WKW82_33120</name>
</gene>
<keyword evidence="10" id="KW-1185">Reference proteome</keyword>
<evidence type="ECO:0000259" key="8">
    <source>
        <dbReference type="PROSITE" id="PS50968"/>
    </source>
</evidence>
<dbReference type="Gene3D" id="3.30.700.30">
    <property type="match status" value="1"/>
</dbReference>
<evidence type="ECO:0000256" key="2">
    <source>
        <dbReference type="ARBA" id="ARBA00013050"/>
    </source>
</evidence>
<accession>A0ABU8WVF0</accession>
<keyword evidence="5" id="KW-0464">Manganese</keyword>
<feature type="non-terminal residue" evidence="9">
    <location>
        <position position="1"/>
    </location>
</feature>
<dbReference type="PANTHER" id="PTHR45266:SF3">
    <property type="entry name" value="OXALOACETATE DECARBOXYLASE ALPHA CHAIN"/>
    <property type="match status" value="1"/>
</dbReference>
<organism evidence="9 10">
    <name type="scientific">Variovorax rhizosphaerae</name>
    <dbReference type="NCBI Taxonomy" id="1836200"/>
    <lineage>
        <taxon>Bacteria</taxon>
        <taxon>Pseudomonadati</taxon>
        <taxon>Pseudomonadota</taxon>
        <taxon>Betaproteobacteria</taxon>
        <taxon>Burkholderiales</taxon>
        <taxon>Comamonadaceae</taxon>
        <taxon>Variovorax</taxon>
    </lineage>
</organism>
<evidence type="ECO:0000256" key="5">
    <source>
        <dbReference type="ARBA" id="ARBA00023211"/>
    </source>
</evidence>
<dbReference type="EC" id="6.4.1.3" evidence="2"/>
<dbReference type="Pfam" id="PF18140">
    <property type="entry name" value="PCC_BT"/>
    <property type="match status" value="1"/>
</dbReference>
<reference evidence="9 10" key="1">
    <citation type="submission" date="2024-03" db="EMBL/GenBank/DDBJ databases">
        <title>Novel species of the genus Variovorax.</title>
        <authorList>
            <person name="Liu Q."/>
            <person name="Xin Y.-H."/>
        </authorList>
    </citation>
    <scope>NUCLEOTIDE SEQUENCE [LARGE SCALE GENOMIC DNA]</scope>
    <source>
        <strain evidence="9 10">KACC 18900</strain>
    </source>
</reference>
<dbReference type="InterPro" id="IPR000089">
    <property type="entry name" value="Biotin_lipoyl"/>
</dbReference>
<keyword evidence="6" id="KW-0092">Biotin</keyword>
<evidence type="ECO:0000256" key="3">
    <source>
        <dbReference type="ARBA" id="ARBA00022842"/>
    </source>
</evidence>
<keyword evidence="4" id="KW-0442">Lipid degradation</keyword>
<protein>
    <recommendedName>
        <fullName evidence="2">propionyl-CoA carboxylase</fullName>
        <ecNumber evidence="2">6.4.1.3</ecNumber>
    </recommendedName>
</protein>
<dbReference type="Pfam" id="PF00364">
    <property type="entry name" value="Biotin_lipoyl"/>
    <property type="match status" value="1"/>
</dbReference>
<dbReference type="InterPro" id="IPR011053">
    <property type="entry name" value="Single_hybrid_motif"/>
</dbReference>
<evidence type="ECO:0000256" key="6">
    <source>
        <dbReference type="ARBA" id="ARBA00023267"/>
    </source>
</evidence>
<evidence type="ECO:0000256" key="7">
    <source>
        <dbReference type="ARBA" id="ARBA00049495"/>
    </source>
</evidence>
<keyword evidence="3" id="KW-0460">Magnesium</keyword>
<evidence type="ECO:0000256" key="4">
    <source>
        <dbReference type="ARBA" id="ARBA00022963"/>
    </source>
</evidence>
<dbReference type="InterPro" id="IPR001882">
    <property type="entry name" value="Biotin_BS"/>
</dbReference>
<name>A0ABU8WVF0_9BURK</name>
<dbReference type="CDD" id="cd06850">
    <property type="entry name" value="biotinyl_domain"/>
    <property type="match status" value="1"/>
</dbReference>
<comment type="catalytic activity">
    <reaction evidence="7">
        <text>propanoyl-CoA + hydrogencarbonate + ATP = (S)-methylmalonyl-CoA + ADP + phosphate + H(+)</text>
        <dbReference type="Rhea" id="RHEA:23720"/>
        <dbReference type="ChEBI" id="CHEBI:15378"/>
        <dbReference type="ChEBI" id="CHEBI:17544"/>
        <dbReference type="ChEBI" id="CHEBI:30616"/>
        <dbReference type="ChEBI" id="CHEBI:43474"/>
        <dbReference type="ChEBI" id="CHEBI:57327"/>
        <dbReference type="ChEBI" id="CHEBI:57392"/>
        <dbReference type="ChEBI" id="CHEBI:456216"/>
        <dbReference type="EC" id="6.4.1.3"/>
    </reaction>
    <physiologicalReaction direction="left-to-right" evidence="7">
        <dbReference type="Rhea" id="RHEA:23721"/>
    </physiologicalReaction>
</comment>
<dbReference type="Proteomes" id="UP001385892">
    <property type="component" value="Unassembled WGS sequence"/>
</dbReference>
<sequence>GFHAEDVPHDDPNFLVALAAFMNRRYRARASGISGQLDGHGVKVGEKFVVVTLGQKGEHVHTPVSVTDFHGKTGCSAVQVGDNTYRICSTAQLGSVRIEGTVNDKPFTAQVERGAGKNPLALRVSHNGTQIEAMVLSPLGARLQKLMPYKAPPDLSKYLMSPMPGLLVEVAVKPGQQVQAGEKLAVIEAMKMENVLFASQDGVVGKISADKGESLAVDQVILEFA</sequence>
<comment type="caution">
    <text evidence="9">The sequence shown here is derived from an EMBL/GenBank/DDBJ whole genome shotgun (WGS) entry which is preliminary data.</text>
</comment>
<proteinExistence type="predicted"/>
<dbReference type="SUPFAM" id="SSF51230">
    <property type="entry name" value="Single hybrid motif"/>
    <property type="match status" value="1"/>
</dbReference>
<evidence type="ECO:0000256" key="1">
    <source>
        <dbReference type="ARBA" id="ARBA00005060"/>
    </source>
</evidence>
<dbReference type="Gene3D" id="2.40.50.100">
    <property type="match status" value="1"/>
</dbReference>